<evidence type="ECO:0000313" key="1">
    <source>
        <dbReference type="EMBL" id="EDM51546.1"/>
    </source>
</evidence>
<dbReference type="HOGENOM" id="CLU_3365044_0_0_9"/>
<dbReference type="EMBL" id="AAVL02000032">
    <property type="protein sequence ID" value="EDM51546.1"/>
    <property type="molecule type" value="Genomic_DNA"/>
</dbReference>
<accession>A5Z5X9</accession>
<reference evidence="1 2" key="1">
    <citation type="submission" date="2007-03" db="EMBL/GenBank/DDBJ databases">
        <authorList>
            <person name="Fulton L."/>
            <person name="Clifton S."/>
            <person name="Fulton B."/>
            <person name="Xu J."/>
            <person name="Minx P."/>
            <person name="Pepin K.H."/>
            <person name="Johnson M."/>
            <person name="Thiruvilangam P."/>
            <person name="Bhonagiri V."/>
            <person name="Nash W.E."/>
            <person name="Mardis E.R."/>
            <person name="Wilson R.K."/>
        </authorList>
    </citation>
    <scope>NUCLEOTIDE SEQUENCE [LARGE SCALE GENOMIC DNA]</scope>
    <source>
        <strain evidence="1 2">ATCC 27560</strain>
    </source>
</reference>
<organism evidence="1 2">
    <name type="scientific">Eubacterium ventriosum ATCC 27560</name>
    <dbReference type="NCBI Taxonomy" id="411463"/>
    <lineage>
        <taxon>Bacteria</taxon>
        <taxon>Bacillati</taxon>
        <taxon>Bacillota</taxon>
        <taxon>Clostridia</taxon>
        <taxon>Eubacteriales</taxon>
        <taxon>Eubacteriaceae</taxon>
        <taxon>Eubacterium</taxon>
    </lineage>
</organism>
<gene>
    <name evidence="1" type="ORF">EUBVEN_01111</name>
</gene>
<comment type="caution">
    <text evidence="1">The sequence shown here is derived from an EMBL/GenBank/DDBJ whole genome shotgun (WGS) entry which is preliminary data.</text>
</comment>
<proteinExistence type="predicted"/>
<name>A5Z5X9_9FIRM</name>
<sequence>MRDEIMQMIERQFYLKLRLGELLRFGKVELWSYVN</sequence>
<reference evidence="1 2" key="2">
    <citation type="submission" date="2007-04" db="EMBL/GenBank/DDBJ databases">
        <title>Draft genome sequence of Eubacterium ventriosum (ATCC 27560).</title>
        <authorList>
            <person name="Sudarsanam P."/>
            <person name="Ley R."/>
            <person name="Guruge J."/>
            <person name="Turnbaugh P.J."/>
            <person name="Mahowald M."/>
            <person name="Liep D."/>
            <person name="Gordon J."/>
        </authorList>
    </citation>
    <scope>NUCLEOTIDE SEQUENCE [LARGE SCALE GENOMIC DNA]</scope>
    <source>
        <strain evidence="1 2">ATCC 27560</strain>
    </source>
</reference>
<dbReference type="AlphaFoldDB" id="A5Z5X9"/>
<dbReference type="STRING" id="411463.EUBVEN_01111"/>
<evidence type="ECO:0000313" key="2">
    <source>
        <dbReference type="Proteomes" id="UP000006000"/>
    </source>
</evidence>
<dbReference type="Proteomes" id="UP000006000">
    <property type="component" value="Unassembled WGS sequence"/>
</dbReference>
<protein>
    <submittedName>
        <fullName evidence="1">Uncharacterized protein</fullName>
    </submittedName>
</protein>